<dbReference type="PANTHER" id="PTHR11941:SF54">
    <property type="entry name" value="ENOYL-COA HYDRATASE, MITOCHONDRIAL"/>
    <property type="match status" value="1"/>
</dbReference>
<comment type="similarity">
    <text evidence="1 3">Belongs to the enoyl-CoA hydratase/isomerase family.</text>
</comment>
<dbReference type="InterPro" id="IPR018376">
    <property type="entry name" value="Enoyl-CoA_hyd/isom_CS"/>
</dbReference>
<keyword evidence="5" id="KW-1185">Reference proteome</keyword>
<dbReference type="PROSITE" id="PS00166">
    <property type="entry name" value="ENOYL_COA_HYDRATASE"/>
    <property type="match status" value="1"/>
</dbReference>
<dbReference type="CDD" id="cd06558">
    <property type="entry name" value="crotonase-like"/>
    <property type="match status" value="1"/>
</dbReference>
<proteinExistence type="inferred from homology"/>
<protein>
    <submittedName>
        <fullName evidence="4">Crotonase</fullName>
    </submittedName>
</protein>
<dbReference type="Gene3D" id="3.90.226.10">
    <property type="entry name" value="2-enoyl-CoA Hydratase, Chain A, domain 1"/>
    <property type="match status" value="1"/>
</dbReference>
<dbReference type="Gene3D" id="1.10.12.10">
    <property type="entry name" value="Lyase 2-enoyl-coa Hydratase, Chain A, domain 2"/>
    <property type="match status" value="1"/>
</dbReference>
<dbReference type="EMBL" id="BOQT01000015">
    <property type="protein sequence ID" value="GIN22272.1"/>
    <property type="molecule type" value="Genomic_DNA"/>
</dbReference>
<dbReference type="InterPro" id="IPR029045">
    <property type="entry name" value="ClpP/crotonase-like_dom_sf"/>
</dbReference>
<evidence type="ECO:0000313" key="4">
    <source>
        <dbReference type="EMBL" id="GIN22272.1"/>
    </source>
</evidence>
<evidence type="ECO:0000256" key="2">
    <source>
        <dbReference type="ARBA" id="ARBA00023239"/>
    </source>
</evidence>
<sequence>MNYSSLNITIDNQIGIIQISRPEKRNAMDPASWAELDQAVKELNLDDNVRVIIITGREKTFVAGADIKWIHDRKPLDIYGLAVQDVLLNVYRSGKPVIAAVNGYALGGGCELALACDIRIGCESAKFGQPEINLGILPAGGGTQQLAKTVGLAKAKELIFTGDIISAEEAQRLGLLNHVVPDNSLMDKVMEIAEKIARKPPVAIKMVKIAVNESPTVDLSAGLALEKALQAVLFSTGDKKEGTAAFLEKRKAAFKGE</sequence>
<comment type="caution">
    <text evidence="4">The sequence shown here is derived from an EMBL/GenBank/DDBJ whole genome shotgun (WGS) entry which is preliminary data.</text>
</comment>
<name>A0ABQ4K978_9BACI</name>
<dbReference type="Pfam" id="PF00378">
    <property type="entry name" value="ECH_1"/>
    <property type="match status" value="1"/>
</dbReference>
<evidence type="ECO:0000256" key="3">
    <source>
        <dbReference type="RuleBase" id="RU003707"/>
    </source>
</evidence>
<dbReference type="PANTHER" id="PTHR11941">
    <property type="entry name" value="ENOYL-COA HYDRATASE-RELATED"/>
    <property type="match status" value="1"/>
</dbReference>
<dbReference type="Proteomes" id="UP000680279">
    <property type="component" value="Unassembled WGS sequence"/>
</dbReference>
<dbReference type="RefSeq" id="WP_018708226.1">
    <property type="nucleotide sequence ID" value="NZ_BOQT01000015.1"/>
</dbReference>
<reference evidence="4 5" key="1">
    <citation type="submission" date="2021-03" db="EMBL/GenBank/DDBJ databases">
        <title>Antimicrobial resistance genes in bacteria isolated from Japanese honey, and their potential for conferring macrolide and lincosamide resistance in the American foulbrood pathogen Paenibacillus larvae.</title>
        <authorList>
            <person name="Okamoto M."/>
            <person name="Kumagai M."/>
            <person name="Kanamori H."/>
            <person name="Takamatsu D."/>
        </authorList>
    </citation>
    <scope>NUCLEOTIDE SEQUENCE [LARGE SCALE GENOMIC DNA]</scope>
    <source>
        <strain evidence="4 5">J1TS3</strain>
    </source>
</reference>
<dbReference type="InterPro" id="IPR001753">
    <property type="entry name" value="Enoyl-CoA_hydra/iso"/>
</dbReference>
<accession>A0ABQ4K978</accession>
<evidence type="ECO:0000313" key="5">
    <source>
        <dbReference type="Proteomes" id="UP000680279"/>
    </source>
</evidence>
<dbReference type="InterPro" id="IPR014748">
    <property type="entry name" value="Enoyl-CoA_hydra_C"/>
</dbReference>
<gene>
    <name evidence="4" type="primary">crt_2</name>
    <name evidence="4" type="ORF">J1TS3_34060</name>
</gene>
<organism evidence="4 5">
    <name type="scientific">Siminovitchia fordii</name>
    <dbReference type="NCBI Taxonomy" id="254759"/>
    <lineage>
        <taxon>Bacteria</taxon>
        <taxon>Bacillati</taxon>
        <taxon>Bacillota</taxon>
        <taxon>Bacilli</taxon>
        <taxon>Bacillales</taxon>
        <taxon>Bacillaceae</taxon>
        <taxon>Siminovitchia</taxon>
    </lineage>
</organism>
<evidence type="ECO:0000256" key="1">
    <source>
        <dbReference type="ARBA" id="ARBA00005254"/>
    </source>
</evidence>
<dbReference type="SUPFAM" id="SSF52096">
    <property type="entry name" value="ClpP/crotonase"/>
    <property type="match status" value="1"/>
</dbReference>
<keyword evidence="2" id="KW-0456">Lyase</keyword>